<gene>
    <name evidence="1" type="ORF">NLG97_g6533</name>
</gene>
<dbReference type="Proteomes" id="UP001148737">
    <property type="component" value="Unassembled WGS sequence"/>
</dbReference>
<keyword evidence="2" id="KW-1185">Reference proteome</keyword>
<comment type="caution">
    <text evidence="1">The sequence shown here is derived from an EMBL/GenBank/DDBJ whole genome shotgun (WGS) entry which is preliminary data.</text>
</comment>
<organism evidence="1 2">
    <name type="scientific">Lecanicillium saksenae</name>
    <dbReference type="NCBI Taxonomy" id="468837"/>
    <lineage>
        <taxon>Eukaryota</taxon>
        <taxon>Fungi</taxon>
        <taxon>Dikarya</taxon>
        <taxon>Ascomycota</taxon>
        <taxon>Pezizomycotina</taxon>
        <taxon>Sordariomycetes</taxon>
        <taxon>Hypocreomycetidae</taxon>
        <taxon>Hypocreales</taxon>
        <taxon>Cordycipitaceae</taxon>
        <taxon>Lecanicillium</taxon>
    </lineage>
</organism>
<evidence type="ECO:0000313" key="2">
    <source>
        <dbReference type="Proteomes" id="UP001148737"/>
    </source>
</evidence>
<evidence type="ECO:0000313" key="1">
    <source>
        <dbReference type="EMBL" id="KAJ3486861.1"/>
    </source>
</evidence>
<sequence length="1413" mass="156839">MWRANPQMKDSGGKGRGFVYQGAENDRLFSPDYHHGGGRTCDDCDSSREIKRDQRETTDPKIHYGIIASGNTLVKDAVARDMIVQSVGDACICVEMEAAGLMDRFPCLVIRGISDYADSHKNDRWQRYASATAAAYAKELLSHVPVKLLQSTARAAQVLESKESCAAYGEPPRPEMPPSLQLTQHLSNRTEVLNNKQRALMQRLPVAEGAAFDSRAEQHNATCLPQTRVELLRQIQDWADDPGAQPLFWLQGMAGTGKSTISRTLAGFFASQMRLGASFFFKRSEADRGTCSKFFTTLAADLVRRQPLTAQYIQDALDQDSRIEAANMGEQFEKLFLTPLEKMADKENHCPILVIIDALDECQGDDDVNHIIRLFSGVKARSQRTVKLFLTSRPELPLRLGFAAVRGTYEELVLHDISGDLIERDISIFMAHKLAEIRDNFDASVSSSRQIGSEWPTKANLQALVDMAIPLFIFAATVCRFIEDRKLGNPGKQLIKVLQNGSKGYRSHLGQIYLLVLGQQVLDVSPEDEQDILTEFREIVGPIVILARPLSIETLAKLLDIPEDAVADRLDLLHSVLHVPMAAAGPVTLLHQSFRDFLLDPAGKDTNPFWVNEKECHENILHCCLRVMAKLRQNVCGIRDPAMTRSKIHPMMLSSHLPLEVQYAVQFWVLHLESASFSVCDASDVHTFLQRHFLHWVEALALLGRAFEITSLIMKLQSRLKDGESTAVTLFLEDATRFLHNYVSVIDLTPLQLYSSLLLFAPKASIIRRTFEREMHRFRTKPRPEEDWSPRLQTFEGQGGMLVSVSYSRDSTRVLTAATDGTLCIWDSTTGKCLQTFRLKNINGAVLSHDGTLVAVRWFAARPGSVSIGCIESGEFLPTFDDYVDNCSAFSFSHDSSSLVLASKNGSLQVHDANTGSRLETLTGHAGAVTSLAFSHDSSILVSGSHDQTARIWDMHTGKCEQTLQGHTSHVKAVALSLDTALVATGSDDATCRLWLLDTGITIRVFDGYKFGIQAVAFSPDSRLFALAAESSVHIWRTDAWSERKVLQGRHGHTVQCIDFSSDSKRLLLGDSNVASVWAVQQLASQQTGRDDRHKAAVVALALSNTLHLVASSSFDNTVRIWSTKTGLCLRTLEFSDHVGSLAFSHNSVLLATGDSQVSIWNTNTGRRKHQLEGHTSSVVQVEFSPDSILLASSTWKWDSTLRVWDLKTGICLWKTPQTNVDLFGLWNTPQTDVDPFRFFSRPLLLAHVSYNAIRIRRAESGDSMLNLEGHSSRILAIALSADYTVLASSSTDKHVRLWCSSTGACRRALVLDCAPARSLRFSPDGERLFTDLGVIDTRDGVFKPAARLPDNDMPVEDSLYGVADDCCWVTRNGKNLLWIPPQFRPIHSRMCAVSRSTVAIGSSFGHVAVIRF</sequence>
<protein>
    <submittedName>
        <fullName evidence="1">Uncharacterized protein</fullName>
    </submittedName>
</protein>
<proteinExistence type="predicted"/>
<reference evidence="1" key="1">
    <citation type="submission" date="2022-07" db="EMBL/GenBank/DDBJ databases">
        <title>Genome Sequence of Lecanicillium saksenae.</title>
        <authorList>
            <person name="Buettner E."/>
        </authorList>
    </citation>
    <scope>NUCLEOTIDE SEQUENCE</scope>
    <source>
        <strain evidence="1">VT-O1</strain>
    </source>
</reference>
<name>A0ACC1QT62_9HYPO</name>
<accession>A0ACC1QT62</accession>
<dbReference type="EMBL" id="JANAKD010000875">
    <property type="protein sequence ID" value="KAJ3486861.1"/>
    <property type="molecule type" value="Genomic_DNA"/>
</dbReference>